<dbReference type="EMBL" id="BIXY01000004">
    <property type="protein sequence ID" value="GCF06964.1"/>
    <property type="molecule type" value="Genomic_DNA"/>
</dbReference>
<organism evidence="2 3">
    <name type="scientific">Dictyobacter arantiisoli</name>
    <dbReference type="NCBI Taxonomy" id="2014874"/>
    <lineage>
        <taxon>Bacteria</taxon>
        <taxon>Bacillati</taxon>
        <taxon>Chloroflexota</taxon>
        <taxon>Ktedonobacteria</taxon>
        <taxon>Ktedonobacterales</taxon>
        <taxon>Dictyobacteraceae</taxon>
        <taxon>Dictyobacter</taxon>
    </lineage>
</organism>
<accession>A0A5A5T7Q6</accession>
<dbReference type="AlphaFoldDB" id="A0A5A5T7Q6"/>
<name>A0A5A5T7Q6_9CHLR</name>
<reference evidence="2 3" key="1">
    <citation type="submission" date="2019-01" db="EMBL/GenBank/DDBJ databases">
        <title>Draft genome sequence of Dictyobacter sp. Uno17.</title>
        <authorList>
            <person name="Wang C.M."/>
            <person name="Zheng Y."/>
            <person name="Sakai Y."/>
            <person name="Abe K."/>
            <person name="Yokota A."/>
            <person name="Yabe S."/>
        </authorList>
    </citation>
    <scope>NUCLEOTIDE SEQUENCE [LARGE SCALE GENOMIC DNA]</scope>
    <source>
        <strain evidence="2 3">Uno17</strain>
    </source>
</reference>
<feature type="chain" id="PRO_5023076371" description="Glycine zipper domain-containing protein" evidence="1">
    <location>
        <begin position="31"/>
        <end position="206"/>
    </location>
</feature>
<dbReference type="RefSeq" id="WP_149400015.1">
    <property type="nucleotide sequence ID" value="NZ_BIXY01000004.1"/>
</dbReference>
<evidence type="ECO:0000256" key="1">
    <source>
        <dbReference type="SAM" id="SignalP"/>
    </source>
</evidence>
<keyword evidence="3" id="KW-1185">Reference proteome</keyword>
<protein>
    <recommendedName>
        <fullName evidence="4">Glycine zipper domain-containing protein</fullName>
    </recommendedName>
</protein>
<sequence length="206" mass="22341">MKKLKWLRYLVICLTLTVLCFAYISDTASAATFKKNPTTTTNWESIKVKADAHIHITNGVASVDSQIDTALVKDEVALVNKFVAKFNALPLTLRQHPHASVSVVAPKFVQPYSNTYQWHYDVYWWGVRIYLNTYAAQNFNNAMIVLGAAIGAAIGNVLGVGAGAVIGAIVGAIAGVAASWVDNECGDRGIFIDINWLLQVGLTPVC</sequence>
<gene>
    <name evidence="2" type="ORF">KDI_05280</name>
</gene>
<dbReference type="Proteomes" id="UP000322530">
    <property type="component" value="Unassembled WGS sequence"/>
</dbReference>
<proteinExistence type="predicted"/>
<evidence type="ECO:0000313" key="2">
    <source>
        <dbReference type="EMBL" id="GCF06964.1"/>
    </source>
</evidence>
<comment type="caution">
    <text evidence="2">The sequence shown here is derived from an EMBL/GenBank/DDBJ whole genome shotgun (WGS) entry which is preliminary data.</text>
</comment>
<evidence type="ECO:0008006" key="4">
    <source>
        <dbReference type="Google" id="ProtNLM"/>
    </source>
</evidence>
<feature type="signal peptide" evidence="1">
    <location>
        <begin position="1"/>
        <end position="30"/>
    </location>
</feature>
<evidence type="ECO:0000313" key="3">
    <source>
        <dbReference type="Proteomes" id="UP000322530"/>
    </source>
</evidence>
<keyword evidence="1" id="KW-0732">Signal</keyword>